<dbReference type="NCBIfam" id="TIGR01509">
    <property type="entry name" value="HAD-SF-IA-v3"/>
    <property type="match status" value="1"/>
</dbReference>
<dbReference type="SUPFAM" id="SSF56784">
    <property type="entry name" value="HAD-like"/>
    <property type="match status" value="1"/>
</dbReference>
<dbReference type="InterPro" id="IPR051600">
    <property type="entry name" value="Beta-PGM-like"/>
</dbReference>
<evidence type="ECO:0000313" key="5">
    <source>
        <dbReference type="EMBL" id="MCS2608841.1"/>
    </source>
</evidence>
<dbReference type="Gene3D" id="3.40.50.1000">
    <property type="entry name" value="HAD superfamily/HAD-like"/>
    <property type="match status" value="1"/>
</dbReference>
<protein>
    <submittedName>
        <fullName evidence="5">HAD-IA family hydrolase</fullName>
    </submittedName>
</protein>
<dbReference type="EMBL" id="JAJISC010000002">
    <property type="protein sequence ID" value="MCS2608841.1"/>
    <property type="molecule type" value="Genomic_DNA"/>
</dbReference>
<dbReference type="PRINTS" id="PR00413">
    <property type="entry name" value="HADHALOGNASE"/>
</dbReference>
<gene>
    <name evidence="5" type="ORF">LLY24_05815</name>
</gene>
<evidence type="ECO:0000256" key="2">
    <source>
        <dbReference type="ARBA" id="ARBA00006171"/>
    </source>
</evidence>
<accession>A0ABT2EB93</accession>
<comment type="similarity">
    <text evidence="2">Belongs to the HAD-like hydrolase superfamily. CbbY/CbbZ/Gph/YieH family.</text>
</comment>
<dbReference type="InterPro" id="IPR023214">
    <property type="entry name" value="HAD_sf"/>
</dbReference>
<dbReference type="RefSeq" id="WP_259035349.1">
    <property type="nucleotide sequence ID" value="NZ_JAJISC010000002.1"/>
</dbReference>
<keyword evidence="3" id="KW-0479">Metal-binding</keyword>
<dbReference type="PANTHER" id="PTHR46193">
    <property type="entry name" value="6-PHOSPHOGLUCONATE PHOSPHATASE"/>
    <property type="match status" value="1"/>
</dbReference>
<dbReference type="SFLD" id="SFLDS00003">
    <property type="entry name" value="Haloacid_Dehalogenase"/>
    <property type="match status" value="1"/>
</dbReference>
<dbReference type="InterPro" id="IPR036412">
    <property type="entry name" value="HAD-like_sf"/>
</dbReference>
<dbReference type="InterPro" id="IPR041492">
    <property type="entry name" value="HAD_2"/>
</dbReference>
<proteinExistence type="inferred from homology"/>
<dbReference type="Gene3D" id="1.10.150.240">
    <property type="entry name" value="Putative phosphatase, domain 2"/>
    <property type="match status" value="1"/>
</dbReference>
<organism evidence="5 6">
    <name type="scientific">Halomonas dongshanensis</name>
    <dbReference type="NCBI Taxonomy" id="2890835"/>
    <lineage>
        <taxon>Bacteria</taxon>
        <taxon>Pseudomonadati</taxon>
        <taxon>Pseudomonadota</taxon>
        <taxon>Gammaproteobacteria</taxon>
        <taxon>Oceanospirillales</taxon>
        <taxon>Halomonadaceae</taxon>
        <taxon>Halomonas</taxon>
    </lineage>
</organism>
<dbReference type="GO" id="GO:0016787">
    <property type="term" value="F:hydrolase activity"/>
    <property type="evidence" value="ECO:0007669"/>
    <property type="project" value="UniProtKB-KW"/>
</dbReference>
<dbReference type="PANTHER" id="PTHR46193:SF10">
    <property type="entry name" value="6-PHOSPHOGLUCONATE PHOSPHATASE"/>
    <property type="match status" value="1"/>
</dbReference>
<reference evidence="5" key="1">
    <citation type="submission" date="2021-11" db="EMBL/GenBank/DDBJ databases">
        <title>Halomonas sp., isolated from a coastal aquaculture zone in Dongshan Bay.</title>
        <authorList>
            <person name="Lin W."/>
        </authorList>
    </citation>
    <scope>NUCLEOTIDE SEQUENCE</scope>
    <source>
        <strain evidence="5">Yzlin-01</strain>
    </source>
</reference>
<dbReference type="InterPro" id="IPR023198">
    <property type="entry name" value="PGP-like_dom2"/>
</dbReference>
<name>A0ABT2EB93_9GAMM</name>
<dbReference type="InterPro" id="IPR006439">
    <property type="entry name" value="HAD-SF_hydro_IA"/>
</dbReference>
<evidence type="ECO:0000313" key="6">
    <source>
        <dbReference type="Proteomes" id="UP001165542"/>
    </source>
</evidence>
<keyword evidence="6" id="KW-1185">Reference proteome</keyword>
<keyword evidence="5" id="KW-0378">Hydrolase</keyword>
<evidence type="ECO:0000256" key="1">
    <source>
        <dbReference type="ARBA" id="ARBA00001946"/>
    </source>
</evidence>
<comment type="caution">
    <text evidence="5">The sequence shown here is derived from an EMBL/GenBank/DDBJ whole genome shotgun (WGS) entry which is preliminary data.</text>
</comment>
<evidence type="ECO:0000256" key="3">
    <source>
        <dbReference type="ARBA" id="ARBA00022723"/>
    </source>
</evidence>
<dbReference type="SFLD" id="SFLDG01129">
    <property type="entry name" value="C1.5:_HAD__Beta-PGM__Phosphata"/>
    <property type="match status" value="1"/>
</dbReference>
<sequence>MCDVLIFDCDGVLVDSEAIAERTLAKLLTQWLPDVNVDAALGQALGMTTADILAHFADMSVHDLPLGATARVDEAIEARLGQELKAMAGVAEVLARTPLPMAVVSNSRRQRVVASLAGTGLDSVLQGAPIFSADQVRAPKPDPALYLLAAAELGVAPHCCLVVEDSVAGVSAASAAEMRVIGFTGASHVAPDQAARLLAAGAWQVIAHMEQLPALIARWQAREKTP</sequence>
<comment type="cofactor">
    <cofactor evidence="1">
        <name>Mg(2+)</name>
        <dbReference type="ChEBI" id="CHEBI:18420"/>
    </cofactor>
</comment>
<keyword evidence="4" id="KW-0460">Magnesium</keyword>
<evidence type="ECO:0000256" key="4">
    <source>
        <dbReference type="ARBA" id="ARBA00022842"/>
    </source>
</evidence>
<dbReference type="Pfam" id="PF13419">
    <property type="entry name" value="HAD_2"/>
    <property type="match status" value="1"/>
</dbReference>
<dbReference type="Proteomes" id="UP001165542">
    <property type="component" value="Unassembled WGS sequence"/>
</dbReference>